<evidence type="ECO:0000313" key="3">
    <source>
        <dbReference type="Proteomes" id="UP000325315"/>
    </source>
</evidence>
<evidence type="ECO:0000313" key="2">
    <source>
        <dbReference type="EMBL" id="KAA3472099.1"/>
    </source>
</evidence>
<feature type="domain" description="RNase H type-1" evidence="1">
    <location>
        <begin position="192"/>
        <end position="308"/>
    </location>
</feature>
<proteinExistence type="predicted"/>
<dbReference type="InterPro" id="IPR012337">
    <property type="entry name" value="RNaseH-like_sf"/>
</dbReference>
<dbReference type="InterPro" id="IPR036397">
    <property type="entry name" value="RNaseH_sf"/>
</dbReference>
<keyword evidence="2" id="KW-0695">RNA-directed DNA polymerase</keyword>
<dbReference type="EMBL" id="SMMG02000005">
    <property type="protein sequence ID" value="KAA3472099.1"/>
    <property type="molecule type" value="Genomic_DNA"/>
</dbReference>
<keyword evidence="3" id="KW-1185">Reference proteome</keyword>
<dbReference type="CDD" id="cd06222">
    <property type="entry name" value="RNase_H_like"/>
    <property type="match status" value="1"/>
</dbReference>
<dbReference type="AlphaFoldDB" id="A0A5B6VRR4"/>
<comment type="caution">
    <text evidence="2">The sequence shown here is derived from an EMBL/GenBank/DDBJ whole genome shotgun (WGS) entry which is preliminary data.</text>
</comment>
<dbReference type="Pfam" id="PF13456">
    <property type="entry name" value="RVT_3"/>
    <property type="match status" value="1"/>
</dbReference>
<keyword evidence="2" id="KW-0808">Transferase</keyword>
<evidence type="ECO:0000259" key="1">
    <source>
        <dbReference type="Pfam" id="PF13456"/>
    </source>
</evidence>
<dbReference type="GO" id="GO:0003676">
    <property type="term" value="F:nucleic acid binding"/>
    <property type="evidence" value="ECO:0007669"/>
    <property type="project" value="InterPro"/>
</dbReference>
<reference evidence="2" key="1">
    <citation type="submission" date="2019-08" db="EMBL/GenBank/DDBJ databases">
        <authorList>
            <person name="Liu F."/>
        </authorList>
    </citation>
    <scope>NUCLEOTIDE SEQUENCE [LARGE SCALE GENOMIC DNA]</scope>
    <source>
        <strain evidence="2">PA1801</strain>
        <tissue evidence="2">Leaf</tissue>
    </source>
</reference>
<dbReference type="PANTHER" id="PTHR47074:SF61">
    <property type="entry name" value="RNASE H TYPE-1 DOMAIN-CONTAINING PROTEIN"/>
    <property type="match status" value="1"/>
</dbReference>
<accession>A0A5B6VRR4</accession>
<keyword evidence="2" id="KW-0548">Nucleotidyltransferase</keyword>
<dbReference type="PANTHER" id="PTHR47074">
    <property type="entry name" value="BNAC02G40300D PROTEIN"/>
    <property type="match status" value="1"/>
</dbReference>
<protein>
    <submittedName>
        <fullName evidence="2">Reverse transcriptase</fullName>
    </submittedName>
</protein>
<dbReference type="Proteomes" id="UP000325315">
    <property type="component" value="Unassembled WGS sequence"/>
</dbReference>
<organism evidence="2 3">
    <name type="scientific">Gossypium australe</name>
    <dbReference type="NCBI Taxonomy" id="47621"/>
    <lineage>
        <taxon>Eukaryota</taxon>
        <taxon>Viridiplantae</taxon>
        <taxon>Streptophyta</taxon>
        <taxon>Embryophyta</taxon>
        <taxon>Tracheophyta</taxon>
        <taxon>Spermatophyta</taxon>
        <taxon>Magnoliopsida</taxon>
        <taxon>eudicotyledons</taxon>
        <taxon>Gunneridae</taxon>
        <taxon>Pentapetalae</taxon>
        <taxon>rosids</taxon>
        <taxon>malvids</taxon>
        <taxon>Malvales</taxon>
        <taxon>Malvaceae</taxon>
        <taxon>Malvoideae</taxon>
        <taxon>Gossypium</taxon>
    </lineage>
</organism>
<gene>
    <name evidence="2" type="ORF">EPI10_022608</name>
</gene>
<dbReference type="InterPro" id="IPR052929">
    <property type="entry name" value="RNase_H-like_EbsB-rel"/>
</dbReference>
<name>A0A5B6VRR4_9ROSI</name>
<dbReference type="GO" id="GO:0004523">
    <property type="term" value="F:RNA-DNA hybrid ribonuclease activity"/>
    <property type="evidence" value="ECO:0007669"/>
    <property type="project" value="InterPro"/>
</dbReference>
<dbReference type="SUPFAM" id="SSF53098">
    <property type="entry name" value="Ribonuclease H-like"/>
    <property type="match status" value="1"/>
</dbReference>
<dbReference type="InterPro" id="IPR002156">
    <property type="entry name" value="RNaseH_domain"/>
</dbReference>
<dbReference type="InterPro" id="IPR044730">
    <property type="entry name" value="RNase_H-like_dom_plant"/>
</dbReference>
<dbReference type="OrthoDB" id="999700at2759"/>
<dbReference type="Gene3D" id="3.30.420.10">
    <property type="entry name" value="Ribonuclease H-like superfamily/Ribonuclease H"/>
    <property type="match status" value="1"/>
</dbReference>
<sequence length="309" mass="35699">MEDWRWTADLIDSNTRKWKTDLIINTFEEREAERILCIPLPLCSFEDFVVWNGEPTGEYSRIMGSANCRRCQTEAETREHLFRDCPVAKDTWERLAIAWPNLAANMDFSEVLKKIFEANSLGICRKFVCALWGIWTARNKFLHEGKMQTGSQIVDFFVKYMRELDGTKRFLPESSFHRNRWIAPSGSRLKINFDAAFNRQRKESCTGLIVRNGNSEVICSRSIINKNIPSAFAAEALACYQALELGVQLGLRDVEVEGDSQTVIRKLQEENEDRSEIATYIADSKKMTFLFISCVFLFQNREANEEAQK</sequence>
<dbReference type="GO" id="GO:0003964">
    <property type="term" value="F:RNA-directed DNA polymerase activity"/>
    <property type="evidence" value="ECO:0007669"/>
    <property type="project" value="UniProtKB-KW"/>
</dbReference>